<feature type="compositionally biased region" description="Pro residues" evidence="1">
    <location>
        <begin position="260"/>
        <end position="269"/>
    </location>
</feature>
<accession>A0A3R7P8X3</accession>
<evidence type="ECO:0000256" key="2">
    <source>
        <dbReference type="SAM" id="SignalP"/>
    </source>
</evidence>
<feature type="compositionally biased region" description="Low complexity" evidence="1">
    <location>
        <begin position="333"/>
        <end position="353"/>
    </location>
</feature>
<feature type="compositionally biased region" description="Pro residues" evidence="1">
    <location>
        <begin position="162"/>
        <end position="189"/>
    </location>
</feature>
<organism evidence="3 4">
    <name type="scientific">Penaeus vannamei</name>
    <name type="common">Whiteleg shrimp</name>
    <name type="synonym">Litopenaeus vannamei</name>
    <dbReference type="NCBI Taxonomy" id="6689"/>
    <lineage>
        <taxon>Eukaryota</taxon>
        <taxon>Metazoa</taxon>
        <taxon>Ecdysozoa</taxon>
        <taxon>Arthropoda</taxon>
        <taxon>Crustacea</taxon>
        <taxon>Multicrustacea</taxon>
        <taxon>Malacostraca</taxon>
        <taxon>Eumalacostraca</taxon>
        <taxon>Eucarida</taxon>
        <taxon>Decapoda</taxon>
        <taxon>Dendrobranchiata</taxon>
        <taxon>Penaeoidea</taxon>
        <taxon>Penaeidae</taxon>
        <taxon>Penaeus</taxon>
    </lineage>
</organism>
<keyword evidence="2" id="KW-0732">Signal</keyword>
<reference evidence="3 4" key="1">
    <citation type="submission" date="2018-04" db="EMBL/GenBank/DDBJ databases">
        <authorList>
            <person name="Zhang X."/>
            <person name="Yuan J."/>
            <person name="Li F."/>
            <person name="Xiang J."/>
        </authorList>
    </citation>
    <scope>NUCLEOTIDE SEQUENCE [LARGE SCALE GENOMIC DNA]</scope>
    <source>
        <tissue evidence="3">Muscle</tissue>
    </source>
</reference>
<dbReference type="Proteomes" id="UP000283509">
    <property type="component" value="Unassembled WGS sequence"/>
</dbReference>
<feature type="region of interest" description="Disordered" evidence="1">
    <location>
        <begin position="229"/>
        <end position="283"/>
    </location>
</feature>
<evidence type="ECO:0000313" key="4">
    <source>
        <dbReference type="Proteomes" id="UP000283509"/>
    </source>
</evidence>
<feature type="region of interest" description="Disordered" evidence="1">
    <location>
        <begin position="333"/>
        <end position="379"/>
    </location>
</feature>
<dbReference type="AlphaFoldDB" id="A0A3R7P8X3"/>
<protein>
    <submittedName>
        <fullName evidence="3">Uncharacterized protein</fullName>
    </submittedName>
</protein>
<gene>
    <name evidence="3" type="ORF">C7M84_017929</name>
</gene>
<keyword evidence="4" id="KW-1185">Reference proteome</keyword>
<comment type="caution">
    <text evidence="3">The sequence shown here is derived from an EMBL/GenBank/DDBJ whole genome shotgun (WGS) entry which is preliminary data.</text>
</comment>
<proteinExistence type="predicted"/>
<reference evidence="3 4" key="2">
    <citation type="submission" date="2019-01" db="EMBL/GenBank/DDBJ databases">
        <title>The decoding of complex shrimp genome reveals the adaptation for benthos swimmer, frequently molting mechanism and breeding impact on genome.</title>
        <authorList>
            <person name="Sun Y."/>
            <person name="Gao Y."/>
            <person name="Yu Y."/>
        </authorList>
    </citation>
    <scope>NUCLEOTIDE SEQUENCE [LARGE SCALE GENOMIC DNA]</scope>
    <source>
        <tissue evidence="3">Muscle</tissue>
    </source>
</reference>
<feature type="region of interest" description="Disordered" evidence="1">
    <location>
        <begin position="158"/>
        <end position="189"/>
    </location>
</feature>
<dbReference type="STRING" id="6689.A0A3R7P8X3"/>
<feature type="chain" id="PRO_5018652354" evidence="2">
    <location>
        <begin position="20"/>
        <end position="379"/>
    </location>
</feature>
<feature type="compositionally biased region" description="Pro residues" evidence="1">
    <location>
        <begin position="242"/>
        <end position="252"/>
    </location>
</feature>
<evidence type="ECO:0000256" key="1">
    <source>
        <dbReference type="SAM" id="MobiDB-lite"/>
    </source>
</evidence>
<sequence>MFFFLSFHVFLSPFIPLSTVPPSFILSLLQHATPSSISSFVQSFFPPSTPNPMSNQSHVQMPHANPMSKSFTNPMSKSFCNPISPILLQSSNPIFHPGSYSWTSRHILHRVRLVALGCKEAVRVTVAPQRWSGRVQEAEGQVWVALFDFRPVPQPMVRTPSPSLPLPPSPHSLPLPTSHPPLPHPPSPLLPSLLPPPPFPHSPLLRTVPSLCVRVDPLRRGRQGGLYSGVLGTPIPHSTSIPIPPSLPTPPPTHHHPHVPSLPPSIPHPTHPHPLSSLPPSHSPSIPPTSFLWRARSTLGDGDDRVVFIAEYLAPHPPLPSSPTLIPLLPHPSSHSHVLPHPSSIPSPTHSTSRLPLPPTYLHSACPSRPSCDEDDRVS</sequence>
<name>A0A3R7P8X3_PENVA</name>
<evidence type="ECO:0000313" key="3">
    <source>
        <dbReference type="EMBL" id="ROT64147.1"/>
    </source>
</evidence>
<feature type="signal peptide" evidence="2">
    <location>
        <begin position="1"/>
        <end position="19"/>
    </location>
</feature>
<dbReference type="EMBL" id="QCYY01003314">
    <property type="protein sequence ID" value="ROT64147.1"/>
    <property type="molecule type" value="Genomic_DNA"/>
</dbReference>